<accession>A0AA39Q2F8</accession>
<evidence type="ECO:0000256" key="1">
    <source>
        <dbReference type="SAM" id="Coils"/>
    </source>
</evidence>
<comment type="caution">
    <text evidence="2">The sequence shown here is derived from an EMBL/GenBank/DDBJ whole genome shotgun (WGS) entry which is preliminary data.</text>
</comment>
<reference evidence="2" key="1">
    <citation type="submission" date="2023-06" db="EMBL/GenBank/DDBJ databases">
        <authorList>
            <consortium name="Lawrence Berkeley National Laboratory"/>
            <person name="Ahrendt S."/>
            <person name="Sahu N."/>
            <person name="Indic B."/>
            <person name="Wong-Bajracharya J."/>
            <person name="Merenyi Z."/>
            <person name="Ke H.-M."/>
            <person name="Monk M."/>
            <person name="Kocsube S."/>
            <person name="Drula E."/>
            <person name="Lipzen A."/>
            <person name="Balint B."/>
            <person name="Henrissat B."/>
            <person name="Andreopoulos B."/>
            <person name="Martin F.M."/>
            <person name="Harder C.B."/>
            <person name="Rigling D."/>
            <person name="Ford K.L."/>
            <person name="Foster G.D."/>
            <person name="Pangilinan J."/>
            <person name="Papanicolaou A."/>
            <person name="Barry K."/>
            <person name="LaButti K."/>
            <person name="Viragh M."/>
            <person name="Koriabine M."/>
            <person name="Yan M."/>
            <person name="Riley R."/>
            <person name="Champramary S."/>
            <person name="Plett K.L."/>
            <person name="Tsai I.J."/>
            <person name="Slot J."/>
            <person name="Sipos G."/>
            <person name="Plett J."/>
            <person name="Nagy L.G."/>
            <person name="Grigoriev I.V."/>
        </authorList>
    </citation>
    <scope>NUCLEOTIDE SEQUENCE</scope>
    <source>
        <strain evidence="2">HWK02</strain>
    </source>
</reference>
<dbReference type="EMBL" id="JAUEPU010000020">
    <property type="protein sequence ID" value="KAK0494435.1"/>
    <property type="molecule type" value="Genomic_DNA"/>
</dbReference>
<dbReference type="AlphaFoldDB" id="A0AA39Q2F8"/>
<proteinExistence type="predicted"/>
<evidence type="ECO:0000313" key="3">
    <source>
        <dbReference type="Proteomes" id="UP001175228"/>
    </source>
</evidence>
<gene>
    <name evidence="2" type="ORF">EDD18DRAFT_1106966</name>
</gene>
<protein>
    <submittedName>
        <fullName evidence="2">Uncharacterized protein</fullName>
    </submittedName>
</protein>
<sequence>MCKYMGGGHGPVNNFKFQLQAVVWRHSRPNTGHSVVAVVGFLLSGILSRFKPGAMVKTLSKTVEETYIHYNGHKDVLNEAAGFEDKINRLRVEAFKLQERRLQAPDDFLSWTDCRSWRHYMRETKDIWVEARQRKREIVELKKELKLEQSGTSSRRVWGTTVKEGERRPGARNLMGVPSFEEVIADIHRKYQPSMLYTPIIVQFSGCPILPLNLYLE</sequence>
<name>A0AA39Q2F8_9AGAR</name>
<keyword evidence="3" id="KW-1185">Reference proteome</keyword>
<evidence type="ECO:0000313" key="2">
    <source>
        <dbReference type="EMBL" id="KAK0494435.1"/>
    </source>
</evidence>
<feature type="coiled-coil region" evidence="1">
    <location>
        <begin position="73"/>
        <end position="100"/>
    </location>
</feature>
<dbReference type="Proteomes" id="UP001175228">
    <property type="component" value="Unassembled WGS sequence"/>
</dbReference>
<organism evidence="2 3">
    <name type="scientific">Armillaria luteobubalina</name>
    <dbReference type="NCBI Taxonomy" id="153913"/>
    <lineage>
        <taxon>Eukaryota</taxon>
        <taxon>Fungi</taxon>
        <taxon>Dikarya</taxon>
        <taxon>Basidiomycota</taxon>
        <taxon>Agaricomycotina</taxon>
        <taxon>Agaricomycetes</taxon>
        <taxon>Agaricomycetidae</taxon>
        <taxon>Agaricales</taxon>
        <taxon>Marasmiineae</taxon>
        <taxon>Physalacriaceae</taxon>
        <taxon>Armillaria</taxon>
    </lineage>
</organism>
<keyword evidence="1" id="KW-0175">Coiled coil</keyword>